<evidence type="ECO:0000313" key="8">
    <source>
        <dbReference type="Proteomes" id="UP000664466"/>
    </source>
</evidence>
<dbReference type="SMART" id="SM00862">
    <property type="entry name" value="Trans_reg_C"/>
    <property type="match status" value="1"/>
</dbReference>
<keyword evidence="8" id="KW-1185">Reference proteome</keyword>
<gene>
    <name evidence="7" type="ORF">J1836_007280</name>
    <name evidence="6" type="ORF">J1836_05545</name>
</gene>
<dbReference type="RefSeq" id="WP_207250089.1">
    <property type="nucleotide sequence ID" value="NZ_JAFMPM010000006.1"/>
</dbReference>
<protein>
    <submittedName>
        <fullName evidence="7">Winged helix-turn-helix domain-containing protein</fullName>
    </submittedName>
</protein>
<dbReference type="Pfam" id="PF00486">
    <property type="entry name" value="Trans_reg_C"/>
    <property type="match status" value="1"/>
</dbReference>
<feature type="DNA-binding region" description="OmpR/PhoB-type" evidence="4">
    <location>
        <begin position="1"/>
        <end position="95"/>
    </location>
</feature>
<dbReference type="PANTHER" id="PTHR16305:SF28">
    <property type="entry name" value="GUANYLATE CYCLASE DOMAIN-CONTAINING PROTEIN"/>
    <property type="match status" value="1"/>
</dbReference>
<evidence type="ECO:0000256" key="3">
    <source>
        <dbReference type="ARBA" id="ARBA00023125"/>
    </source>
</evidence>
<keyword evidence="2" id="KW-0067">ATP-binding</keyword>
<dbReference type="InterPro" id="IPR041664">
    <property type="entry name" value="AAA_16"/>
</dbReference>
<dbReference type="GO" id="GO:0003677">
    <property type="term" value="F:DNA binding"/>
    <property type="evidence" value="ECO:0007669"/>
    <property type="project" value="UniProtKB-UniRule"/>
</dbReference>
<dbReference type="InterPro" id="IPR027417">
    <property type="entry name" value="P-loop_NTPase"/>
</dbReference>
<dbReference type="GO" id="GO:0004016">
    <property type="term" value="F:adenylate cyclase activity"/>
    <property type="evidence" value="ECO:0007669"/>
    <property type="project" value="TreeGrafter"/>
</dbReference>
<dbReference type="Gene3D" id="1.10.10.10">
    <property type="entry name" value="Winged helix-like DNA-binding domain superfamily/Winged helix DNA-binding domain"/>
    <property type="match status" value="1"/>
</dbReference>
<name>A0A8B0SML2_9GAMM</name>
<evidence type="ECO:0000313" key="6">
    <source>
        <dbReference type="EMBL" id="MBO0612398.1"/>
    </source>
</evidence>
<dbReference type="PANTHER" id="PTHR16305">
    <property type="entry name" value="TESTICULAR SOLUBLE ADENYLYL CYCLASE"/>
    <property type="match status" value="1"/>
</dbReference>
<evidence type="ECO:0000313" key="7">
    <source>
        <dbReference type="EMBL" id="QTX12119.1"/>
    </source>
</evidence>
<dbReference type="GO" id="GO:0005737">
    <property type="term" value="C:cytoplasm"/>
    <property type="evidence" value="ECO:0007669"/>
    <property type="project" value="TreeGrafter"/>
</dbReference>
<evidence type="ECO:0000256" key="2">
    <source>
        <dbReference type="ARBA" id="ARBA00022840"/>
    </source>
</evidence>
<dbReference type="AlphaFoldDB" id="A0A8B0SML2"/>
<dbReference type="SUPFAM" id="SSF46894">
    <property type="entry name" value="C-terminal effector domain of the bipartite response regulators"/>
    <property type="match status" value="1"/>
</dbReference>
<dbReference type="GO" id="GO:0005524">
    <property type="term" value="F:ATP binding"/>
    <property type="evidence" value="ECO:0007669"/>
    <property type="project" value="UniProtKB-KW"/>
</dbReference>
<dbReference type="Gene3D" id="3.40.50.300">
    <property type="entry name" value="P-loop containing nucleotide triphosphate hydrolases"/>
    <property type="match status" value="1"/>
</dbReference>
<keyword evidence="1" id="KW-0547">Nucleotide-binding</keyword>
<proteinExistence type="predicted"/>
<dbReference type="SUPFAM" id="SSF48452">
    <property type="entry name" value="TPR-like"/>
    <property type="match status" value="1"/>
</dbReference>
<sequence length="996" mass="113116">MPDLMQFDPANQSLHSVNGAIQLPPKAFAILDYLHQRPHQLVSKEELLSAVWPGLFVTDAVLKVAIADLRKILIDDPKQPRYIETVHRRGYRFVGELPLLEAVALQQLTPIISLPQIRETLFGRQQAFAHLQQDWDATQQGQRHIAFLQGEAGFGKTTLLSCWLAQQQANPETVHMIKVQCLDQYGQSEAYQPFIDVMGYLLESSHQTYVKQLLKKYAPTWLIQLPIRYQEQECGVLKQELFGATQGRVLREFADFIENLSQYLPHLLVIEDLHWCDTASIELLAVLAYRTSLARLMVVGSFRPSEVEQGQPRLKSLIGELMLKGKCRTIVLGTLDRSALQSFLFSRLTPNLHHDWLVELFVRYTEGNPLFVYTALEHVQQNLVDIDDVQAEWLENCISGGLKTLLELKIMSLDSTELTLLQASSIAINQITAEGIAAILEQDVLGVEDCCTRLLLKAFWLTLQGEQHWPDGSICESYRFRHQLYREFFYTRLSAARRRHYHLRLAKRLLAAYQGQTEQIATKLAYHFEAGGDVQQSITFRRQACAIASQRFAYAEAIQHMEKLLHLLRAHSYDTRSLLNITEQYCTLLLASGRLMDAITAYQQLATACQQPHASDIQVRALLGLAGAFFWIDRKQCLQYAQQAVQISQYCSSPNLHIHARGKQAHWQAIIEGYRQEHAAAYDAALGMAQQTDDLNLKCTHHLLYIYYLIIRAEYAQACDFALTTQALAKAAGDGNNYLAGVFFHAWALFYRGQWGEMLTVIEQALQWVDKNDYPFWKVHFLLQHAWLLAQVGDYSMATALSQPIYSQTCQLPKKSSAYFFSLTILLQIATGQHHWETAQGYVDEITTCLAQDAQAMDWILKLPLQQALTEYWLEIGAWQQAVASAQQLQVLAAQSGERTYLLLAYTFMAHAQQAQQQPIQTSIAAAEALLETPEPSVSAWRFHALQQQTQQAQQQLQRLLESLESYPALQRSFANVATVQNIFTHVSNGSVCVDA</sequence>
<evidence type="ECO:0000259" key="5">
    <source>
        <dbReference type="PROSITE" id="PS51755"/>
    </source>
</evidence>
<keyword evidence="3 4" id="KW-0238">DNA-binding</keyword>
<dbReference type="CDD" id="cd00383">
    <property type="entry name" value="trans_reg_C"/>
    <property type="match status" value="1"/>
</dbReference>
<dbReference type="SUPFAM" id="SSF52540">
    <property type="entry name" value="P-loop containing nucleoside triphosphate hydrolases"/>
    <property type="match status" value="1"/>
</dbReference>
<dbReference type="InterPro" id="IPR011990">
    <property type="entry name" value="TPR-like_helical_dom_sf"/>
</dbReference>
<dbReference type="PROSITE" id="PS51755">
    <property type="entry name" value="OMPR_PHOB"/>
    <property type="match status" value="1"/>
</dbReference>
<evidence type="ECO:0000256" key="4">
    <source>
        <dbReference type="PROSITE-ProRule" id="PRU01091"/>
    </source>
</evidence>
<dbReference type="InterPro" id="IPR001867">
    <property type="entry name" value="OmpR/PhoB-type_DNA-bd"/>
</dbReference>
<dbReference type="Proteomes" id="UP000664466">
    <property type="component" value="Unassembled WGS sequence"/>
</dbReference>
<dbReference type="InterPro" id="IPR036388">
    <property type="entry name" value="WH-like_DNA-bd_sf"/>
</dbReference>
<dbReference type="GO" id="GO:0006355">
    <property type="term" value="P:regulation of DNA-templated transcription"/>
    <property type="evidence" value="ECO:0007669"/>
    <property type="project" value="InterPro"/>
</dbReference>
<dbReference type="InterPro" id="IPR016032">
    <property type="entry name" value="Sig_transdc_resp-reg_C-effctor"/>
</dbReference>
<reference evidence="6 8" key="1">
    <citation type="submission" date="2021-03" db="EMBL/GenBank/DDBJ databases">
        <title>Draft genome and methylome analysis of Thiotrix fructosivoruns ATCC 49748.</title>
        <authorList>
            <person name="Fomenkov A."/>
            <person name="Grabovich M.Y."/>
            <person name="Roberts R.J."/>
        </authorList>
    </citation>
    <scope>NUCLEOTIDE SEQUENCE [LARGE SCALE GENOMIC DNA]</scope>
    <source>
        <strain evidence="6 8">ATCC 49748</strain>
    </source>
</reference>
<dbReference type="Pfam" id="PF13191">
    <property type="entry name" value="AAA_16"/>
    <property type="match status" value="1"/>
</dbReference>
<evidence type="ECO:0000256" key="1">
    <source>
        <dbReference type="ARBA" id="ARBA00022741"/>
    </source>
</evidence>
<feature type="domain" description="OmpR/PhoB-type" evidence="5">
    <location>
        <begin position="1"/>
        <end position="95"/>
    </location>
</feature>
<reference evidence="7" key="2">
    <citation type="submission" date="2021-04" db="EMBL/GenBank/DDBJ databases">
        <title>Complete Genome and methylome analysis of Thiothrix fructosivorans ATCC 49748.</title>
        <authorList>
            <person name="Fomenkov A."/>
            <person name="Sun L."/>
            <person name="Vincze T."/>
            <person name="Grabovich M.Y."/>
            <person name="Roberts R.J."/>
        </authorList>
    </citation>
    <scope>NUCLEOTIDE SEQUENCE</scope>
    <source>
        <strain evidence="7">ATCC 49748</strain>
    </source>
</reference>
<organism evidence="7">
    <name type="scientific">Thiothrix fructosivorans</name>
    <dbReference type="NCBI Taxonomy" id="111770"/>
    <lineage>
        <taxon>Bacteria</taxon>
        <taxon>Pseudomonadati</taxon>
        <taxon>Pseudomonadota</taxon>
        <taxon>Gammaproteobacteria</taxon>
        <taxon>Thiotrichales</taxon>
        <taxon>Thiotrichaceae</taxon>
        <taxon>Thiothrix</taxon>
    </lineage>
</organism>
<dbReference type="GO" id="GO:0000160">
    <property type="term" value="P:phosphorelay signal transduction system"/>
    <property type="evidence" value="ECO:0007669"/>
    <property type="project" value="InterPro"/>
</dbReference>
<dbReference type="EMBL" id="JAFMPM010000006">
    <property type="protein sequence ID" value="MBO0612398.1"/>
    <property type="molecule type" value="Genomic_DNA"/>
</dbReference>
<accession>A0A8B0SML2</accession>
<dbReference type="EMBL" id="CP072748">
    <property type="protein sequence ID" value="QTX12119.1"/>
    <property type="molecule type" value="Genomic_DNA"/>
</dbReference>